<organism evidence="3 4">
    <name type="scientific">Schizophyllum amplum</name>
    <dbReference type="NCBI Taxonomy" id="97359"/>
    <lineage>
        <taxon>Eukaryota</taxon>
        <taxon>Fungi</taxon>
        <taxon>Dikarya</taxon>
        <taxon>Basidiomycota</taxon>
        <taxon>Agaricomycotina</taxon>
        <taxon>Agaricomycetes</taxon>
        <taxon>Agaricomycetidae</taxon>
        <taxon>Agaricales</taxon>
        <taxon>Schizophyllaceae</taxon>
        <taxon>Schizophyllum</taxon>
    </lineage>
</organism>
<name>A0A550BZF3_9AGAR</name>
<comment type="caution">
    <text evidence="3">The sequence shown here is derived from an EMBL/GenBank/DDBJ whole genome shotgun (WGS) entry which is preliminary data.</text>
</comment>
<dbReference type="Pfam" id="PF12937">
    <property type="entry name" value="F-box-like"/>
    <property type="match status" value="1"/>
</dbReference>
<feature type="compositionally biased region" description="Acidic residues" evidence="1">
    <location>
        <begin position="145"/>
        <end position="164"/>
    </location>
</feature>
<evidence type="ECO:0000313" key="3">
    <source>
        <dbReference type="EMBL" id="TRM57929.1"/>
    </source>
</evidence>
<dbReference type="EMBL" id="VDMD01000041">
    <property type="protein sequence ID" value="TRM57929.1"/>
    <property type="molecule type" value="Genomic_DNA"/>
</dbReference>
<reference evidence="3 4" key="1">
    <citation type="journal article" date="2019" name="New Phytol.">
        <title>Comparative genomics reveals unique wood-decay strategies and fruiting body development in the Schizophyllaceae.</title>
        <authorList>
            <person name="Almasi E."/>
            <person name="Sahu N."/>
            <person name="Krizsan K."/>
            <person name="Balint B."/>
            <person name="Kovacs G.M."/>
            <person name="Kiss B."/>
            <person name="Cseklye J."/>
            <person name="Drula E."/>
            <person name="Henrissat B."/>
            <person name="Nagy I."/>
            <person name="Chovatia M."/>
            <person name="Adam C."/>
            <person name="LaButti K."/>
            <person name="Lipzen A."/>
            <person name="Riley R."/>
            <person name="Grigoriev I.V."/>
            <person name="Nagy L.G."/>
        </authorList>
    </citation>
    <scope>NUCLEOTIDE SEQUENCE [LARGE SCALE GENOMIC DNA]</scope>
    <source>
        <strain evidence="3 4">NL-1724</strain>
    </source>
</reference>
<dbReference type="InterPro" id="IPR036047">
    <property type="entry name" value="F-box-like_dom_sf"/>
</dbReference>
<evidence type="ECO:0000256" key="1">
    <source>
        <dbReference type="SAM" id="MobiDB-lite"/>
    </source>
</evidence>
<accession>A0A550BZF3</accession>
<keyword evidence="4" id="KW-1185">Reference proteome</keyword>
<dbReference type="Gene3D" id="1.20.1280.50">
    <property type="match status" value="1"/>
</dbReference>
<dbReference type="OrthoDB" id="2961997at2759"/>
<evidence type="ECO:0000259" key="2">
    <source>
        <dbReference type="Pfam" id="PF12937"/>
    </source>
</evidence>
<feature type="region of interest" description="Disordered" evidence="1">
    <location>
        <begin position="143"/>
        <end position="168"/>
    </location>
</feature>
<evidence type="ECO:0000313" key="4">
    <source>
        <dbReference type="Proteomes" id="UP000320762"/>
    </source>
</evidence>
<dbReference type="InterPro" id="IPR001810">
    <property type="entry name" value="F-box_dom"/>
</dbReference>
<proteinExistence type="predicted"/>
<dbReference type="Proteomes" id="UP000320762">
    <property type="component" value="Unassembled WGS sequence"/>
</dbReference>
<protein>
    <recommendedName>
        <fullName evidence="2">F-box domain-containing protein</fullName>
    </recommendedName>
</protein>
<dbReference type="AlphaFoldDB" id="A0A550BZF3"/>
<sequence>MASPDPDVPPIHHLSVERLAHIFSYVSQPITAMATAQVCRHWRAVTLGSPILWDDIHADDPPKRGWDHLVRAALVHSQPHPVRLRIAVTEPAADRVEEHKHFWDNIFEQASRWEKADLVLPRTIALRIGLETAPSRVKKTIWEQALDEDEDMDGNEEDDDDEGEGGGIRLTFDAPQLTHATIMGPLRPQEVFLPYAQLSDLHLLLGPRRSLMYLAGCGMLRHLTLSMVNALDIDCTPLTLPKLELLDVRDRGTELCRYLTAPALHKIVFRMENIDPEDEERWEDKELTALLALAQRCGDQITSLSIGFETLAEAESVEALREVLLALPGVTEFELLEGLGKDLDDRLCCIDGDFFEENFLYKEDEPVFPNLTRLSLHIRQMSWHSDDVNQLKAMVESRRKDGRALNVGERRWFERNTGIFKWMVEMQKTGLMIECDLLDKYLSSCGRSACEEDSMEEMEEEN</sequence>
<feature type="domain" description="F-box" evidence="2">
    <location>
        <begin position="18"/>
        <end position="57"/>
    </location>
</feature>
<dbReference type="SUPFAM" id="SSF81383">
    <property type="entry name" value="F-box domain"/>
    <property type="match status" value="1"/>
</dbReference>
<gene>
    <name evidence="3" type="ORF">BD626DRAFT_550899</name>
</gene>